<feature type="transmembrane region" description="Helical" evidence="1">
    <location>
        <begin position="88"/>
        <end position="108"/>
    </location>
</feature>
<feature type="transmembrane region" description="Helical" evidence="1">
    <location>
        <begin position="191"/>
        <end position="210"/>
    </location>
</feature>
<evidence type="ECO:0000313" key="3">
    <source>
        <dbReference type="Proteomes" id="UP000285159"/>
    </source>
</evidence>
<dbReference type="Proteomes" id="UP000285159">
    <property type="component" value="Unassembled WGS sequence"/>
</dbReference>
<feature type="transmembrane region" description="Helical" evidence="1">
    <location>
        <begin position="161"/>
        <end position="185"/>
    </location>
</feature>
<feature type="transmembrane region" description="Helical" evidence="1">
    <location>
        <begin position="32"/>
        <end position="54"/>
    </location>
</feature>
<protein>
    <submittedName>
        <fullName evidence="2">EpsG family protein</fullName>
    </submittedName>
</protein>
<dbReference type="Pfam" id="PF14897">
    <property type="entry name" value="EpsG"/>
    <property type="match status" value="1"/>
</dbReference>
<feature type="transmembrane region" description="Helical" evidence="1">
    <location>
        <begin position="308"/>
        <end position="324"/>
    </location>
</feature>
<evidence type="ECO:0000313" key="2">
    <source>
        <dbReference type="EMBL" id="RGT31415.1"/>
    </source>
</evidence>
<feature type="transmembrane region" description="Helical" evidence="1">
    <location>
        <begin position="248"/>
        <end position="265"/>
    </location>
</feature>
<feature type="transmembrane region" description="Helical" evidence="1">
    <location>
        <begin position="331"/>
        <end position="350"/>
    </location>
</feature>
<accession>A0A412N1C2</accession>
<keyword evidence="1" id="KW-1133">Transmembrane helix</keyword>
<dbReference type="AlphaFoldDB" id="A0A412N1C2"/>
<comment type="caution">
    <text evidence="2">The sequence shown here is derived from an EMBL/GenBank/DDBJ whole genome shotgun (WGS) entry which is preliminary data.</text>
</comment>
<dbReference type="RefSeq" id="WP_118468515.1">
    <property type="nucleotide sequence ID" value="NZ_CABIZW010000001.1"/>
</dbReference>
<evidence type="ECO:0000256" key="1">
    <source>
        <dbReference type="SAM" id="Phobius"/>
    </source>
</evidence>
<keyword evidence="1" id="KW-0472">Membrane</keyword>
<sequence length="390" mass="45892">MYYFITWFLIALSAFANYNKCPTIARRIFVKIAWWMLVLIAGLRYETGVDYLAYVNIYNESSPLSTFSFDDTYIEPAYALLNSLFKSLGFDINIMFLLVSYISINFMFNSYKKYATEKYYMIGVLMYYSITYFLLDMSGVRQVIALNLFVYSIRFINTNRFFHFLLFIVIASLFHRSAIILLVVYPISKCYIKSWIHLLLLSVGILFMLLKIKWIEFMFSLISLLFVSGPLATKLLDFTTNSFFQIERSLTVGIVLYVPVFVLAVCKRKRLEAITPYYNIILNIFLFFIITVFYLYESYDISNRFSSYFSFSFGLCLAFLLSQLKQKKYNLFLGFCIVFFISLFAMRNTILPTSTSIMYHPYQNYIFAKMGIVESTAEQRLKKFDNINNN</sequence>
<feature type="transmembrane region" description="Helical" evidence="1">
    <location>
        <begin position="277"/>
        <end position="296"/>
    </location>
</feature>
<proteinExistence type="predicted"/>
<keyword evidence="1" id="KW-0812">Transmembrane</keyword>
<gene>
    <name evidence="2" type="ORF">DWX38_11975</name>
</gene>
<reference evidence="2 3" key="1">
    <citation type="submission" date="2018-08" db="EMBL/GenBank/DDBJ databases">
        <title>A genome reference for cultivated species of the human gut microbiota.</title>
        <authorList>
            <person name="Zou Y."/>
            <person name="Xue W."/>
            <person name="Luo G."/>
        </authorList>
    </citation>
    <scope>NUCLEOTIDE SEQUENCE [LARGE SCALE GENOMIC DNA]</scope>
    <source>
        <strain evidence="2 3">AF19-1AC</strain>
    </source>
</reference>
<name>A0A412N1C2_9BACE</name>
<dbReference type="EMBL" id="QRWP01000010">
    <property type="protein sequence ID" value="RGT31415.1"/>
    <property type="molecule type" value="Genomic_DNA"/>
</dbReference>
<feature type="transmembrane region" description="Helical" evidence="1">
    <location>
        <begin position="120"/>
        <end position="140"/>
    </location>
</feature>
<organism evidence="2 3">
    <name type="scientific">Bacteroides clarus</name>
    <dbReference type="NCBI Taxonomy" id="626929"/>
    <lineage>
        <taxon>Bacteria</taxon>
        <taxon>Pseudomonadati</taxon>
        <taxon>Bacteroidota</taxon>
        <taxon>Bacteroidia</taxon>
        <taxon>Bacteroidales</taxon>
        <taxon>Bacteroidaceae</taxon>
        <taxon>Bacteroides</taxon>
    </lineage>
</organism>
<dbReference type="InterPro" id="IPR049458">
    <property type="entry name" value="EpsG-like"/>
</dbReference>